<accession>A0A494Y623</accession>
<dbReference type="CDD" id="cd01065">
    <property type="entry name" value="NAD_bind_Shikimate_DH"/>
    <property type="match status" value="1"/>
</dbReference>
<dbReference type="GO" id="GO:0005829">
    <property type="term" value="C:cytosol"/>
    <property type="evidence" value="ECO:0007669"/>
    <property type="project" value="TreeGrafter"/>
</dbReference>
<feature type="domain" description="Quinate/shikimate 5-dehydrogenase/glutamyl-tRNA reductase" evidence="7">
    <location>
        <begin position="131"/>
        <end position="205"/>
    </location>
</feature>
<keyword evidence="3" id="KW-0521">NADP</keyword>
<evidence type="ECO:0000256" key="5">
    <source>
        <dbReference type="ARBA" id="ARBA00023141"/>
    </source>
</evidence>
<comment type="caution">
    <text evidence="9">The sequence shown here is derived from an EMBL/GenBank/DDBJ whole genome shotgun (WGS) entry which is preliminary data.</text>
</comment>
<evidence type="ECO:0000256" key="4">
    <source>
        <dbReference type="ARBA" id="ARBA00023002"/>
    </source>
</evidence>
<dbReference type="Pfam" id="PF08501">
    <property type="entry name" value="Shikimate_dh_N"/>
    <property type="match status" value="1"/>
</dbReference>
<protein>
    <recommendedName>
        <fullName evidence="2">shikimate dehydrogenase (NADP(+))</fullName>
        <ecNumber evidence="2">1.1.1.25</ecNumber>
    </recommendedName>
</protein>
<dbReference type="GO" id="GO:0009423">
    <property type="term" value="P:chorismate biosynthetic process"/>
    <property type="evidence" value="ECO:0007669"/>
    <property type="project" value="UniProtKB-UniPathway"/>
</dbReference>
<keyword evidence="4" id="KW-0560">Oxidoreductase</keyword>
<dbReference type="GO" id="GO:0004764">
    <property type="term" value="F:shikimate 3-dehydrogenase (NADP+) activity"/>
    <property type="evidence" value="ECO:0007669"/>
    <property type="project" value="UniProtKB-EC"/>
</dbReference>
<keyword evidence="10" id="KW-1185">Reference proteome</keyword>
<evidence type="ECO:0000313" key="10">
    <source>
        <dbReference type="Proteomes" id="UP000270342"/>
    </source>
</evidence>
<dbReference type="GO" id="GO:0050661">
    <property type="term" value="F:NADP binding"/>
    <property type="evidence" value="ECO:0007669"/>
    <property type="project" value="TreeGrafter"/>
</dbReference>
<dbReference type="PANTHER" id="PTHR21089">
    <property type="entry name" value="SHIKIMATE DEHYDROGENASE"/>
    <property type="match status" value="1"/>
</dbReference>
<dbReference type="SUPFAM" id="SSF53223">
    <property type="entry name" value="Aminoacid dehydrogenase-like, N-terminal domain"/>
    <property type="match status" value="1"/>
</dbReference>
<dbReference type="Gene3D" id="3.40.50.10860">
    <property type="entry name" value="Leucine Dehydrogenase, chain A, domain 1"/>
    <property type="match status" value="1"/>
</dbReference>
<evidence type="ECO:0000256" key="6">
    <source>
        <dbReference type="ARBA" id="ARBA00049442"/>
    </source>
</evidence>
<evidence type="ECO:0000256" key="3">
    <source>
        <dbReference type="ARBA" id="ARBA00022857"/>
    </source>
</evidence>
<comment type="catalytic activity">
    <reaction evidence="6">
        <text>shikimate + NADP(+) = 3-dehydroshikimate + NADPH + H(+)</text>
        <dbReference type="Rhea" id="RHEA:17737"/>
        <dbReference type="ChEBI" id="CHEBI:15378"/>
        <dbReference type="ChEBI" id="CHEBI:16630"/>
        <dbReference type="ChEBI" id="CHEBI:36208"/>
        <dbReference type="ChEBI" id="CHEBI:57783"/>
        <dbReference type="ChEBI" id="CHEBI:58349"/>
        <dbReference type="EC" id="1.1.1.25"/>
    </reaction>
</comment>
<evidence type="ECO:0000256" key="1">
    <source>
        <dbReference type="ARBA" id="ARBA00004871"/>
    </source>
</evidence>
<dbReference type="EMBL" id="RBZU01000002">
    <property type="protein sequence ID" value="RKP57743.1"/>
    <property type="molecule type" value="Genomic_DNA"/>
</dbReference>
<organism evidence="9 10">
    <name type="scientific">Pararobbsia silviterrae</name>
    <dbReference type="NCBI Taxonomy" id="1792498"/>
    <lineage>
        <taxon>Bacteria</taxon>
        <taxon>Pseudomonadati</taxon>
        <taxon>Pseudomonadota</taxon>
        <taxon>Betaproteobacteria</taxon>
        <taxon>Burkholderiales</taxon>
        <taxon>Burkholderiaceae</taxon>
        <taxon>Pararobbsia</taxon>
    </lineage>
</organism>
<dbReference type="RefSeq" id="WP_121085017.1">
    <property type="nucleotide sequence ID" value="NZ_RBZU01000002.1"/>
</dbReference>
<gene>
    <name evidence="9" type="ORF">D7S86_07350</name>
</gene>
<sequence>MTETSDAGARVNGKTQVIALLAWPASHVRTPGFFNAMCARRGINAIMVPWAVGPDDLKTAWEGLRRVDNLAGMILTIPHKQTAAGLCDVLEGDALALGVANTIRRNDEGTFTGRIYDGLGFVEGLLRAGIELRGRRVLMIGAGGAATSIALSLARQDIGALTIANRDAAKGQRLADMLAHTVPGIRVRTGHANAAGHDVIVNATSLGLKPDDPLPCDLAGLEAGAVVADVVMQPAVTRFLEDASRRGARIHKGERMVDAQLDLFVEFLLSGGSRGQ</sequence>
<dbReference type="InterPro" id="IPR013708">
    <property type="entry name" value="Shikimate_DH-bd_N"/>
</dbReference>
<dbReference type="EC" id="1.1.1.25" evidence="2"/>
<dbReference type="InterPro" id="IPR046346">
    <property type="entry name" value="Aminoacid_DH-like_N_sf"/>
</dbReference>
<evidence type="ECO:0000313" key="9">
    <source>
        <dbReference type="EMBL" id="RKP57743.1"/>
    </source>
</evidence>
<name>A0A494Y623_9BURK</name>
<dbReference type="InterPro" id="IPR006151">
    <property type="entry name" value="Shikm_DH/Glu-tRNA_Rdtase"/>
</dbReference>
<dbReference type="PANTHER" id="PTHR21089:SF1">
    <property type="entry name" value="BIFUNCTIONAL 3-DEHYDROQUINATE DEHYDRATASE_SHIKIMATE DEHYDROGENASE, CHLOROPLASTIC"/>
    <property type="match status" value="1"/>
</dbReference>
<dbReference type="OrthoDB" id="3609723at2"/>
<dbReference type="GO" id="GO:0019632">
    <property type="term" value="P:shikimate metabolic process"/>
    <property type="evidence" value="ECO:0007669"/>
    <property type="project" value="TreeGrafter"/>
</dbReference>
<dbReference type="Proteomes" id="UP000270342">
    <property type="component" value="Unassembled WGS sequence"/>
</dbReference>
<dbReference type="Gene3D" id="3.40.50.720">
    <property type="entry name" value="NAD(P)-binding Rossmann-like Domain"/>
    <property type="match status" value="1"/>
</dbReference>
<evidence type="ECO:0000259" key="8">
    <source>
        <dbReference type="Pfam" id="PF08501"/>
    </source>
</evidence>
<evidence type="ECO:0000259" key="7">
    <source>
        <dbReference type="Pfam" id="PF01488"/>
    </source>
</evidence>
<dbReference type="UniPathway" id="UPA00053">
    <property type="reaction ID" value="UER00087"/>
</dbReference>
<feature type="domain" description="Shikimate dehydrogenase substrate binding N-terminal" evidence="8">
    <location>
        <begin position="21"/>
        <end position="103"/>
    </location>
</feature>
<comment type="pathway">
    <text evidence="1">Metabolic intermediate biosynthesis; chorismate biosynthesis; chorismate from D-erythrose 4-phosphate and phosphoenolpyruvate: step 4/7.</text>
</comment>
<dbReference type="SUPFAM" id="SSF51735">
    <property type="entry name" value="NAD(P)-binding Rossmann-fold domains"/>
    <property type="match status" value="1"/>
</dbReference>
<dbReference type="InterPro" id="IPR022893">
    <property type="entry name" value="Shikimate_DH_fam"/>
</dbReference>
<evidence type="ECO:0000256" key="2">
    <source>
        <dbReference type="ARBA" id="ARBA00012962"/>
    </source>
</evidence>
<dbReference type="AlphaFoldDB" id="A0A494Y623"/>
<reference evidence="9 10" key="1">
    <citation type="submission" date="2018-10" db="EMBL/GenBank/DDBJ databases">
        <title>Robbsia sp. DHC34, isolated from soil.</title>
        <authorList>
            <person name="Gao Z.-H."/>
            <person name="Qiu L.-H."/>
        </authorList>
    </citation>
    <scope>NUCLEOTIDE SEQUENCE [LARGE SCALE GENOMIC DNA]</scope>
    <source>
        <strain evidence="9 10">DHC34</strain>
    </source>
</reference>
<dbReference type="Pfam" id="PF01488">
    <property type="entry name" value="Shikimate_DH"/>
    <property type="match status" value="1"/>
</dbReference>
<keyword evidence="5" id="KW-0057">Aromatic amino acid biosynthesis</keyword>
<dbReference type="InterPro" id="IPR036291">
    <property type="entry name" value="NAD(P)-bd_dom_sf"/>
</dbReference>
<dbReference type="GO" id="GO:0009073">
    <property type="term" value="P:aromatic amino acid family biosynthetic process"/>
    <property type="evidence" value="ECO:0007669"/>
    <property type="project" value="UniProtKB-KW"/>
</dbReference>
<proteinExistence type="predicted"/>
<keyword evidence="5" id="KW-0028">Amino-acid biosynthesis</keyword>